<accession>A0A427T8N0</accession>
<feature type="domain" description="Carbamoyltransferase" evidence="2">
    <location>
        <begin position="23"/>
        <end position="341"/>
    </location>
</feature>
<comment type="caution">
    <text evidence="4">The sequence shown here is derived from an EMBL/GenBank/DDBJ whole genome shotgun (WGS) entry which is preliminary data.</text>
</comment>
<dbReference type="InterPro" id="IPR003696">
    <property type="entry name" value="Carbtransf_dom"/>
</dbReference>
<comment type="similarity">
    <text evidence="1">Belongs to the NodU/CmcH family.</text>
</comment>
<dbReference type="SUPFAM" id="SSF53067">
    <property type="entry name" value="Actin-like ATPase domain"/>
    <property type="match status" value="1"/>
</dbReference>
<dbReference type="InterPro" id="IPR038152">
    <property type="entry name" value="Carbam_trans_C_sf"/>
</dbReference>
<feature type="domain" description="Carbamoyltransferase C-terminal" evidence="3">
    <location>
        <begin position="397"/>
        <end position="567"/>
    </location>
</feature>
<evidence type="ECO:0000256" key="1">
    <source>
        <dbReference type="ARBA" id="ARBA00006129"/>
    </source>
</evidence>
<dbReference type="PANTHER" id="PTHR34847">
    <property type="entry name" value="NODULATION PROTEIN U"/>
    <property type="match status" value="1"/>
</dbReference>
<dbReference type="InterPro" id="IPR043129">
    <property type="entry name" value="ATPase_NBD"/>
</dbReference>
<evidence type="ECO:0000313" key="4">
    <source>
        <dbReference type="EMBL" id="RSD17102.1"/>
    </source>
</evidence>
<dbReference type="GO" id="GO:0016740">
    <property type="term" value="F:transferase activity"/>
    <property type="evidence" value="ECO:0007669"/>
    <property type="project" value="UniProtKB-KW"/>
</dbReference>
<reference evidence="4 5" key="1">
    <citation type="submission" date="2018-12" db="EMBL/GenBank/DDBJ databases">
        <title>Amycolatopsis eburnea sp. nov. actinomycete associate with arbuscular mycorrhiza fungal spore.</title>
        <authorList>
            <person name="Lumyong S."/>
            <person name="Chaiya L."/>
        </authorList>
    </citation>
    <scope>NUCLEOTIDE SEQUENCE [LARGE SCALE GENOMIC DNA]</scope>
    <source>
        <strain evidence="4 5">GLM-1</strain>
    </source>
</reference>
<dbReference type="InterPro" id="IPR051338">
    <property type="entry name" value="NodU/CmcH_Carbamoyltrnsfr"/>
</dbReference>
<evidence type="ECO:0000313" key="5">
    <source>
        <dbReference type="Proteomes" id="UP000267081"/>
    </source>
</evidence>
<evidence type="ECO:0000259" key="3">
    <source>
        <dbReference type="Pfam" id="PF16861"/>
    </source>
</evidence>
<keyword evidence="4" id="KW-0808">Transferase</keyword>
<name>A0A427T8N0_9PSEU</name>
<dbReference type="Gene3D" id="3.30.420.40">
    <property type="match status" value="2"/>
</dbReference>
<dbReference type="EMBL" id="RSEC01000046">
    <property type="protein sequence ID" value="RSD17102.1"/>
    <property type="molecule type" value="Genomic_DNA"/>
</dbReference>
<evidence type="ECO:0000259" key="2">
    <source>
        <dbReference type="Pfam" id="PF02543"/>
    </source>
</evidence>
<dbReference type="Pfam" id="PF02543">
    <property type="entry name" value="Carbam_trans_N"/>
    <property type="match status" value="1"/>
</dbReference>
<dbReference type="OrthoDB" id="9780777at2"/>
<dbReference type="Gene3D" id="3.90.870.20">
    <property type="entry name" value="Carbamoyltransferase, C-terminal domain"/>
    <property type="match status" value="1"/>
</dbReference>
<dbReference type="Pfam" id="PF16861">
    <property type="entry name" value="Carbam_trans_C"/>
    <property type="match status" value="1"/>
</dbReference>
<dbReference type="PANTHER" id="PTHR34847:SF1">
    <property type="entry name" value="NODULATION PROTEIN U"/>
    <property type="match status" value="1"/>
</dbReference>
<organism evidence="4 5">
    <name type="scientific">Amycolatopsis eburnea</name>
    <dbReference type="NCBI Taxonomy" id="2267691"/>
    <lineage>
        <taxon>Bacteria</taxon>
        <taxon>Bacillati</taxon>
        <taxon>Actinomycetota</taxon>
        <taxon>Actinomycetes</taxon>
        <taxon>Pseudonocardiales</taxon>
        <taxon>Pseudonocardiaceae</taxon>
        <taxon>Amycolatopsis</taxon>
    </lineage>
</organism>
<dbReference type="RefSeq" id="WP_125310415.1">
    <property type="nucleotide sequence ID" value="NZ_RSEC01000046.1"/>
</dbReference>
<sequence>MLILGINGNFSAEGEEIARVEEYSFHDSSASLLRDGELIAAVEEERLNRIKQTTKFPARAVRACLAKADVRPEEIDAVAFYVTEDFADSTLNELYMRNPRVPARYSRELIKERFAEDLGWQLPDEKLLFFNHHYSHALSSYTRSGFDDALVLVADGRGDWESTSVYKAVGGKLEVLAQVPAMFSLGLLYSLGTWRLGYGVGDEYKVMGLAPYGDPAVLRPQLESLYGLLPEGQFYFNFRPAGYHYMQDFYADPRLALRRKGEEFTQDHKDFAAALQEALEKILTHVLEHWAQETGLRKLAFGGGVAHNCSFNGKLLRSGLFDEVFVHPASHDAGAGEGAALAAHEQLTGALPAPIRLRRADLGPDIGTTAEIETALKAWSGLVEFEAHDDVTTWSAGRLAEGAVLGWVQGASEFGPRSLGHRSILADPRPKENQTRINAIVKKRESYRPFAPSVTAEAAADYFEIPETRGNFDFMSFALHVRPDRREELGAVTHVDGTARVQVVEADANPRFHALIEEFGRVTGTPVVLNTSFNNNAEPIVQTVADAVTTFLTTDLDYLVVGDFVVRPGLDRAAALAELVFAFRPVTRLRTTTRAEGEPAHQVYLDYPGGPELTVLASTYELLTRLDGHTRIGDLAPELPAEVAAELQELWNLRFFTVAPA</sequence>
<keyword evidence="5" id="KW-1185">Reference proteome</keyword>
<dbReference type="InterPro" id="IPR031730">
    <property type="entry name" value="Carbam_trans_C"/>
</dbReference>
<gene>
    <name evidence="4" type="ORF">EIY87_20060</name>
</gene>
<dbReference type="AlphaFoldDB" id="A0A427T8N0"/>
<dbReference type="Proteomes" id="UP000267081">
    <property type="component" value="Unassembled WGS sequence"/>
</dbReference>
<protein>
    <submittedName>
        <fullName evidence="4">Carbamoyltransferase</fullName>
    </submittedName>
</protein>
<proteinExistence type="inferred from homology"/>